<dbReference type="PANTHER" id="PTHR13259">
    <property type="entry name" value="BLADDER CANCER 10 KD PROTEIN HOMOLOG"/>
    <property type="match status" value="1"/>
</dbReference>
<dbReference type="PANTHER" id="PTHR13259:SF1">
    <property type="entry name" value="BLADDER CANCER-ASSOCIATED PROTEIN"/>
    <property type="match status" value="1"/>
</dbReference>
<evidence type="ECO:0000313" key="7">
    <source>
        <dbReference type="Proteomes" id="UP000827284"/>
    </source>
</evidence>
<comment type="subcellular location">
    <subcellularLocation>
        <location evidence="1">Membrane</location>
    </subcellularLocation>
</comment>
<name>A0A9P3LWQ9_9FUNG</name>
<feature type="transmembrane region" description="Helical" evidence="5">
    <location>
        <begin position="6"/>
        <end position="28"/>
    </location>
</feature>
<feature type="transmembrane region" description="Helical" evidence="5">
    <location>
        <begin position="37"/>
        <end position="56"/>
    </location>
</feature>
<evidence type="ECO:0000256" key="5">
    <source>
        <dbReference type="SAM" id="Phobius"/>
    </source>
</evidence>
<dbReference type="Pfam" id="PF06726">
    <property type="entry name" value="BC10"/>
    <property type="match status" value="1"/>
</dbReference>
<keyword evidence="4 5" id="KW-0472">Membrane</keyword>
<sequence>MFCVRAFLPLLLMPFPSTAPYFVILYYISLYFHHRPCVYCVCTVILLFSTTCYWGADRCWIDFNNFNFFDPIRNPDGSAISTFGLQVPAFVAVIENWLERLLTFLGGGEPLAKVIHTAGTHALSSSPKLDLTPVSDAISAVLGSASGMAQAD</sequence>
<evidence type="ECO:0000256" key="3">
    <source>
        <dbReference type="ARBA" id="ARBA00022989"/>
    </source>
</evidence>
<keyword evidence="7" id="KW-1185">Reference proteome</keyword>
<keyword evidence="2 5" id="KW-0812">Transmembrane</keyword>
<evidence type="ECO:0000256" key="4">
    <source>
        <dbReference type="ARBA" id="ARBA00023136"/>
    </source>
</evidence>
<dbReference type="InterPro" id="IPR009598">
    <property type="entry name" value="BCALP"/>
</dbReference>
<evidence type="ECO:0000256" key="1">
    <source>
        <dbReference type="ARBA" id="ARBA00004370"/>
    </source>
</evidence>
<dbReference type="SMART" id="SM01396">
    <property type="entry name" value="BC10"/>
    <property type="match status" value="1"/>
</dbReference>
<dbReference type="OrthoDB" id="5563033at2759"/>
<proteinExistence type="predicted"/>
<protein>
    <submittedName>
        <fullName evidence="6">Uncharacterized protein</fullName>
    </submittedName>
</protein>
<accession>A0A9P3LWQ9</accession>
<reference evidence="6" key="2">
    <citation type="journal article" date="2022" name="Microbiol. Resour. Announc.">
        <title>Whole-Genome Sequence of Entomortierella parvispora E1425, a Mucoromycotan Fungus Associated with Burkholderiaceae-Related Endosymbiotic Bacteria.</title>
        <authorList>
            <person name="Herlambang A."/>
            <person name="Guo Y."/>
            <person name="Takashima Y."/>
            <person name="Narisawa K."/>
            <person name="Ohta H."/>
            <person name="Nishizawa T."/>
        </authorList>
    </citation>
    <scope>NUCLEOTIDE SEQUENCE</scope>
    <source>
        <strain evidence="6">E1425</strain>
    </source>
</reference>
<dbReference type="AlphaFoldDB" id="A0A9P3LWQ9"/>
<reference evidence="6" key="1">
    <citation type="submission" date="2021-11" db="EMBL/GenBank/DDBJ databases">
        <authorList>
            <person name="Herlambang A."/>
            <person name="Guo Y."/>
            <person name="Takashima Y."/>
            <person name="Nishizawa T."/>
        </authorList>
    </citation>
    <scope>NUCLEOTIDE SEQUENCE</scope>
    <source>
        <strain evidence="6">E1425</strain>
    </source>
</reference>
<gene>
    <name evidence="6" type="ORF">EMPS_05686</name>
</gene>
<evidence type="ECO:0000256" key="2">
    <source>
        <dbReference type="ARBA" id="ARBA00022692"/>
    </source>
</evidence>
<dbReference type="GO" id="GO:0016020">
    <property type="term" value="C:membrane"/>
    <property type="evidence" value="ECO:0007669"/>
    <property type="project" value="UniProtKB-SubCell"/>
</dbReference>
<dbReference type="EMBL" id="BQFW01000008">
    <property type="protein sequence ID" value="GJJ73328.1"/>
    <property type="molecule type" value="Genomic_DNA"/>
</dbReference>
<comment type="caution">
    <text evidence="6">The sequence shown here is derived from an EMBL/GenBank/DDBJ whole genome shotgun (WGS) entry which is preliminary data.</text>
</comment>
<keyword evidence="3 5" id="KW-1133">Transmembrane helix</keyword>
<dbReference type="Proteomes" id="UP000827284">
    <property type="component" value="Unassembled WGS sequence"/>
</dbReference>
<evidence type="ECO:0000313" key="6">
    <source>
        <dbReference type="EMBL" id="GJJ73328.1"/>
    </source>
</evidence>
<organism evidence="6 7">
    <name type="scientific">Entomortierella parvispora</name>
    <dbReference type="NCBI Taxonomy" id="205924"/>
    <lineage>
        <taxon>Eukaryota</taxon>
        <taxon>Fungi</taxon>
        <taxon>Fungi incertae sedis</taxon>
        <taxon>Mucoromycota</taxon>
        <taxon>Mortierellomycotina</taxon>
        <taxon>Mortierellomycetes</taxon>
        <taxon>Mortierellales</taxon>
        <taxon>Mortierellaceae</taxon>
        <taxon>Entomortierella</taxon>
    </lineage>
</organism>